<evidence type="ECO:0000259" key="8">
    <source>
        <dbReference type="PROSITE" id="PS51379"/>
    </source>
</evidence>
<keyword evidence="5" id="KW-0408">Iron</keyword>
<dbReference type="KEGG" id="cfon:HZU75_03590"/>
<keyword evidence="7" id="KW-0812">Transmembrane</keyword>
<dbReference type="Gene3D" id="1.10.1060.10">
    <property type="entry name" value="Alpha-helical ferredoxin"/>
    <property type="match status" value="1"/>
</dbReference>
<reference evidence="9 10" key="1">
    <citation type="journal article" date="2016" name="Int. J. Syst. Evol. Microbiol.">
        <title>Chitinibacter fontanus sp. nov., isolated from a spring.</title>
        <authorList>
            <person name="Sheu S.Y."/>
            <person name="Li Y.S."/>
            <person name="Young C.C."/>
            <person name="Chen W.M."/>
        </authorList>
    </citation>
    <scope>NUCLEOTIDE SEQUENCE [LARGE SCALE GENOMIC DNA]</scope>
    <source>
        <strain evidence="9 10">STM-7</strain>
    </source>
</reference>
<proteinExistence type="predicted"/>
<keyword evidence="1" id="KW-0813">Transport</keyword>
<keyword evidence="10" id="KW-1185">Reference proteome</keyword>
<organism evidence="9 10">
    <name type="scientific">Chitinibacter fontanus</name>
    <dbReference type="NCBI Taxonomy" id="1737446"/>
    <lineage>
        <taxon>Bacteria</taxon>
        <taxon>Pseudomonadati</taxon>
        <taxon>Pseudomonadota</taxon>
        <taxon>Betaproteobacteria</taxon>
        <taxon>Neisseriales</taxon>
        <taxon>Chitinibacteraceae</taxon>
        <taxon>Chitinibacter</taxon>
    </lineage>
</organism>
<feature type="transmembrane region" description="Helical" evidence="7">
    <location>
        <begin position="340"/>
        <end position="358"/>
    </location>
</feature>
<feature type="transmembrane region" description="Helical" evidence="7">
    <location>
        <begin position="196"/>
        <end position="213"/>
    </location>
</feature>
<dbReference type="PROSITE" id="PS51379">
    <property type="entry name" value="4FE4S_FER_2"/>
    <property type="match status" value="1"/>
</dbReference>
<protein>
    <submittedName>
        <fullName evidence="9">Cytochrome c oxidase accessory protein CcoG</fullName>
    </submittedName>
</protein>
<dbReference type="InterPro" id="IPR032879">
    <property type="entry name" value="FixG_C"/>
</dbReference>
<accession>A0A7D5Z934</accession>
<dbReference type="GO" id="GO:0005886">
    <property type="term" value="C:plasma membrane"/>
    <property type="evidence" value="ECO:0007669"/>
    <property type="project" value="TreeGrafter"/>
</dbReference>
<dbReference type="InterPro" id="IPR051684">
    <property type="entry name" value="Electron_Trans/Redox"/>
</dbReference>
<feature type="transmembrane region" description="Helical" evidence="7">
    <location>
        <begin position="159"/>
        <end position="176"/>
    </location>
</feature>
<dbReference type="EMBL" id="CP058952">
    <property type="protein sequence ID" value="QLI80685.1"/>
    <property type="molecule type" value="Genomic_DNA"/>
</dbReference>
<evidence type="ECO:0000256" key="5">
    <source>
        <dbReference type="ARBA" id="ARBA00023004"/>
    </source>
</evidence>
<keyword evidence="3" id="KW-0479">Metal-binding</keyword>
<evidence type="ECO:0000256" key="6">
    <source>
        <dbReference type="ARBA" id="ARBA00023014"/>
    </source>
</evidence>
<dbReference type="RefSeq" id="WP_180307822.1">
    <property type="nucleotide sequence ID" value="NZ_CP058952.1"/>
</dbReference>
<evidence type="ECO:0000313" key="9">
    <source>
        <dbReference type="EMBL" id="QLI80685.1"/>
    </source>
</evidence>
<feature type="transmembrane region" description="Helical" evidence="7">
    <location>
        <begin position="86"/>
        <end position="105"/>
    </location>
</feature>
<gene>
    <name evidence="9" type="primary">ccoG</name>
    <name evidence="9" type="ORF">HZU75_03590</name>
</gene>
<dbReference type="Gene3D" id="2.60.40.10">
    <property type="entry name" value="Immunoglobulins"/>
    <property type="match status" value="1"/>
</dbReference>
<feature type="domain" description="4Fe-4S ferredoxin-type" evidence="8">
    <location>
        <begin position="256"/>
        <end position="285"/>
    </location>
</feature>
<dbReference type="InterPro" id="IPR014116">
    <property type="entry name" value="Cyt_c_oxidase_cbb3_FixG"/>
</dbReference>
<dbReference type="Proteomes" id="UP000510822">
    <property type="component" value="Chromosome"/>
</dbReference>
<dbReference type="PROSITE" id="PS00198">
    <property type="entry name" value="4FE4S_FER_1"/>
    <property type="match status" value="1"/>
</dbReference>
<keyword evidence="7" id="KW-1133">Transmembrane helix</keyword>
<dbReference type="AlphaFoldDB" id="A0A7D5Z934"/>
<sequence>MNNSASQSAAQSSDVQTIHFHSQKKIYPRWVTGYFNNWRIFFVVATQLFFYGVPWLEINGRQALLFDIANSKFYIFGLVFLPQDFIYLMALLLVSAFGLFVWTAIGGRLWCGYACPQTVYTEIFLWIEKWTEGDRSARIKLDQAPLSARKIGIKTLKHSIWIALSLWTGLTFVAYFTPMSELQSSFATLSMGPWDTFWILFYGLATYGNAGWLREQVCQHMCPYSRFQSTMFDKDTLIISYDTRRGEPRGARSMGSDYQLQGLGECVSCTLCVQVCPVGIDIRDGLQYECIGCTACIDACDQVMDKVGYPRGLIRYTTANELENPGKKTTLATRLRRPQVLLFGSMLLAVIAASAYSLHTHQPIKANIIRERNTLVRELANGELENVYRVQLQNTAEQSRSFNLQVSGLPGLSSEIDQNSQLALSGTESREFIVRVKTAATNAKAGAHPIQFHLRASDDTQVQITEAATFFGR</sequence>
<evidence type="ECO:0000313" key="10">
    <source>
        <dbReference type="Proteomes" id="UP000510822"/>
    </source>
</evidence>
<dbReference type="Pfam" id="PF12801">
    <property type="entry name" value="Fer4_5"/>
    <property type="match status" value="1"/>
</dbReference>
<feature type="transmembrane region" description="Helical" evidence="7">
    <location>
        <begin position="38"/>
        <end position="56"/>
    </location>
</feature>
<keyword evidence="6" id="KW-0411">Iron-sulfur</keyword>
<dbReference type="Pfam" id="PF13746">
    <property type="entry name" value="Fer4_18"/>
    <property type="match status" value="1"/>
</dbReference>
<keyword evidence="7" id="KW-0472">Membrane</keyword>
<dbReference type="InterPro" id="IPR017896">
    <property type="entry name" value="4Fe4S_Fe-S-bd"/>
</dbReference>
<dbReference type="InterPro" id="IPR009051">
    <property type="entry name" value="Helical_ferredxn"/>
</dbReference>
<dbReference type="SUPFAM" id="SSF54862">
    <property type="entry name" value="4Fe-4S ferredoxins"/>
    <property type="match status" value="1"/>
</dbReference>
<dbReference type="InterPro" id="IPR013783">
    <property type="entry name" value="Ig-like_fold"/>
</dbReference>
<keyword evidence="4" id="KW-0249">Electron transport</keyword>
<evidence type="ECO:0000256" key="1">
    <source>
        <dbReference type="ARBA" id="ARBA00022448"/>
    </source>
</evidence>
<dbReference type="Pfam" id="PF11614">
    <property type="entry name" value="FixG_C"/>
    <property type="match status" value="1"/>
</dbReference>
<dbReference type="PANTHER" id="PTHR30176">
    <property type="entry name" value="FERREDOXIN-TYPE PROTEIN NAPH"/>
    <property type="match status" value="1"/>
</dbReference>
<dbReference type="NCBIfam" id="TIGR02745">
    <property type="entry name" value="ccoG_rdxA_fixG"/>
    <property type="match status" value="1"/>
</dbReference>
<dbReference type="GO" id="GO:0051539">
    <property type="term" value="F:4 iron, 4 sulfur cluster binding"/>
    <property type="evidence" value="ECO:0007669"/>
    <property type="project" value="UniProtKB-KW"/>
</dbReference>
<name>A0A7D5Z934_9NEIS</name>
<keyword evidence="2" id="KW-0004">4Fe-4S</keyword>
<evidence type="ECO:0000256" key="7">
    <source>
        <dbReference type="SAM" id="Phobius"/>
    </source>
</evidence>
<evidence type="ECO:0000256" key="2">
    <source>
        <dbReference type="ARBA" id="ARBA00022485"/>
    </source>
</evidence>
<evidence type="ECO:0000256" key="4">
    <source>
        <dbReference type="ARBA" id="ARBA00022982"/>
    </source>
</evidence>
<dbReference type="PANTHER" id="PTHR30176:SF3">
    <property type="entry name" value="FERREDOXIN-TYPE PROTEIN NAPH"/>
    <property type="match status" value="1"/>
</dbReference>
<dbReference type="GO" id="GO:0046872">
    <property type="term" value="F:metal ion binding"/>
    <property type="evidence" value="ECO:0007669"/>
    <property type="project" value="UniProtKB-KW"/>
</dbReference>
<evidence type="ECO:0000256" key="3">
    <source>
        <dbReference type="ARBA" id="ARBA00022723"/>
    </source>
</evidence>
<dbReference type="InterPro" id="IPR017900">
    <property type="entry name" value="4Fe4S_Fe_S_CS"/>
</dbReference>